<dbReference type="InterPro" id="IPR006145">
    <property type="entry name" value="PsdUridine_synth_RsuA/RluA"/>
</dbReference>
<evidence type="ECO:0000256" key="4">
    <source>
        <dbReference type="ARBA" id="ARBA00023235"/>
    </source>
</evidence>
<dbReference type="CDD" id="cd00165">
    <property type="entry name" value="S4"/>
    <property type="match status" value="1"/>
</dbReference>
<reference evidence="10 11" key="1">
    <citation type="submission" date="2018-06" db="EMBL/GenBank/DDBJ databases">
        <authorList>
            <consortium name="Pathogen Informatics"/>
            <person name="Doyle S."/>
        </authorList>
    </citation>
    <scope>NUCLEOTIDE SEQUENCE [LARGE SCALE GENOMIC DNA]</scope>
    <source>
        <strain evidence="10 11">NCTC13294</strain>
    </source>
</reference>
<dbReference type="SMART" id="SM00363">
    <property type="entry name" value="S4"/>
    <property type="match status" value="1"/>
</dbReference>
<dbReference type="Pfam" id="PF00849">
    <property type="entry name" value="PseudoU_synth_2"/>
    <property type="match status" value="1"/>
</dbReference>
<keyword evidence="3 7" id="KW-0694">RNA-binding</keyword>
<dbReference type="EMBL" id="UFUW01000001">
    <property type="protein sequence ID" value="SUX24728.1"/>
    <property type="molecule type" value="Genomic_DNA"/>
</dbReference>
<accession>A0A381ECI3</accession>
<dbReference type="GO" id="GO:0003723">
    <property type="term" value="F:RNA binding"/>
    <property type="evidence" value="ECO:0007669"/>
    <property type="project" value="UniProtKB-KW"/>
</dbReference>
<dbReference type="PANTHER" id="PTHR47683">
    <property type="entry name" value="PSEUDOURIDINE SYNTHASE FAMILY PROTEIN-RELATED"/>
    <property type="match status" value="1"/>
</dbReference>
<dbReference type="AlphaFoldDB" id="A0A381ECI3"/>
<dbReference type="PANTHER" id="PTHR47683:SF3">
    <property type="entry name" value="RIBOSOMAL LARGE SUBUNIT PSEUDOURIDINE SYNTHASE B"/>
    <property type="match status" value="1"/>
</dbReference>
<dbReference type="InterPro" id="IPR020094">
    <property type="entry name" value="TruA/RsuA/RluB/E/F_N"/>
</dbReference>
<dbReference type="OrthoDB" id="9807213at2"/>
<name>A0A381ECI3_9GAMM</name>
<dbReference type="SUPFAM" id="SSF55174">
    <property type="entry name" value="Alpha-L RNA-binding motif"/>
    <property type="match status" value="1"/>
</dbReference>
<evidence type="ECO:0000313" key="10">
    <source>
        <dbReference type="EMBL" id="SUX24728.1"/>
    </source>
</evidence>
<evidence type="ECO:0000259" key="9">
    <source>
        <dbReference type="SMART" id="SM00363"/>
    </source>
</evidence>
<dbReference type="Pfam" id="PF01479">
    <property type="entry name" value="S4"/>
    <property type="match status" value="1"/>
</dbReference>
<dbReference type="InterPro" id="IPR000748">
    <property type="entry name" value="PsdUridine_synth_RsuA/RluB/E/F"/>
</dbReference>
<dbReference type="Proteomes" id="UP000254572">
    <property type="component" value="Unassembled WGS sequence"/>
</dbReference>
<proteinExistence type="inferred from homology"/>
<dbReference type="FunFam" id="3.30.70.1560:FF:000001">
    <property type="entry name" value="Pseudouridine synthase"/>
    <property type="match status" value="1"/>
</dbReference>
<dbReference type="Gene3D" id="3.30.70.580">
    <property type="entry name" value="Pseudouridine synthase I, catalytic domain, N-terminal subdomain"/>
    <property type="match status" value="1"/>
</dbReference>
<evidence type="ECO:0000256" key="5">
    <source>
        <dbReference type="ARBA" id="ARBA00036944"/>
    </source>
</evidence>
<dbReference type="CDD" id="cd02556">
    <property type="entry name" value="PseudoU_synth_RluB"/>
    <property type="match status" value="1"/>
</dbReference>
<dbReference type="GO" id="GO:0160139">
    <property type="term" value="F:23S rRNA pseudouridine(2605) synthase activity"/>
    <property type="evidence" value="ECO:0007669"/>
    <property type="project" value="UniProtKB-EC"/>
</dbReference>
<dbReference type="RefSeq" id="WP_115612198.1">
    <property type="nucleotide sequence ID" value="NZ_JBHLZC010000003.1"/>
</dbReference>
<evidence type="ECO:0000256" key="2">
    <source>
        <dbReference type="ARBA" id="ARBA00022552"/>
    </source>
</evidence>
<comment type="catalytic activity">
    <reaction evidence="5">
        <text>uridine(2605) in 23S rRNA = pseudouridine(2605) in 23S rRNA</text>
        <dbReference type="Rhea" id="RHEA:42520"/>
        <dbReference type="Rhea" id="RHEA-COMP:10095"/>
        <dbReference type="Rhea" id="RHEA-COMP:10096"/>
        <dbReference type="ChEBI" id="CHEBI:65314"/>
        <dbReference type="ChEBI" id="CHEBI:65315"/>
        <dbReference type="EC" id="5.4.99.22"/>
    </reaction>
</comment>
<dbReference type="InterPro" id="IPR036986">
    <property type="entry name" value="S4_RNA-bd_sf"/>
</dbReference>
<dbReference type="Gene3D" id="3.30.70.1560">
    <property type="entry name" value="Alpha-L RNA-binding motif"/>
    <property type="match status" value="1"/>
</dbReference>
<evidence type="ECO:0000256" key="8">
    <source>
        <dbReference type="RuleBase" id="RU003887"/>
    </source>
</evidence>
<dbReference type="GO" id="GO:0000455">
    <property type="term" value="P:enzyme-directed rRNA pseudouridine synthesis"/>
    <property type="evidence" value="ECO:0007669"/>
    <property type="project" value="UniProtKB-ARBA"/>
</dbReference>
<dbReference type="PROSITE" id="PS01149">
    <property type="entry name" value="PSI_RSU"/>
    <property type="match status" value="1"/>
</dbReference>
<protein>
    <recommendedName>
        <fullName evidence="8">Pseudouridine synthase</fullName>
        <ecNumber evidence="8">5.4.99.-</ecNumber>
    </recommendedName>
</protein>
<dbReference type="PROSITE" id="PS50889">
    <property type="entry name" value="S4"/>
    <property type="match status" value="1"/>
</dbReference>
<keyword evidence="4 8" id="KW-0413">Isomerase</keyword>
<evidence type="ECO:0000256" key="6">
    <source>
        <dbReference type="ARBA" id="ARBA00037383"/>
    </source>
</evidence>
<comment type="similarity">
    <text evidence="1 8">Belongs to the pseudouridine synthase RsuA family.</text>
</comment>
<dbReference type="InterPro" id="IPR018496">
    <property type="entry name" value="PsdUridine_synth_RsuA/RluB_CS"/>
</dbReference>
<organism evidence="10 11">
    <name type="scientific">Cardiobacterium valvarum</name>
    <dbReference type="NCBI Taxonomy" id="194702"/>
    <lineage>
        <taxon>Bacteria</taxon>
        <taxon>Pseudomonadati</taxon>
        <taxon>Pseudomonadota</taxon>
        <taxon>Gammaproteobacteria</taxon>
        <taxon>Cardiobacteriales</taxon>
        <taxon>Cardiobacteriaceae</taxon>
        <taxon>Cardiobacterium</taxon>
    </lineage>
</organism>
<comment type="function">
    <text evidence="6">Responsible for synthesis of pseudouridine from uracil-2605 in 23S ribosomal RNA.</text>
</comment>
<dbReference type="Gene3D" id="3.10.290.10">
    <property type="entry name" value="RNA-binding S4 domain"/>
    <property type="match status" value="1"/>
</dbReference>
<dbReference type="InterPro" id="IPR020103">
    <property type="entry name" value="PsdUridine_synth_cat_dom_sf"/>
</dbReference>
<evidence type="ECO:0000256" key="7">
    <source>
        <dbReference type="PROSITE-ProRule" id="PRU00182"/>
    </source>
</evidence>
<dbReference type="NCBIfam" id="TIGR00093">
    <property type="entry name" value="pseudouridine synthase"/>
    <property type="match status" value="1"/>
</dbReference>
<evidence type="ECO:0000256" key="3">
    <source>
        <dbReference type="ARBA" id="ARBA00022884"/>
    </source>
</evidence>
<gene>
    <name evidence="10" type="primary">rluB</name>
    <name evidence="10" type="ORF">NCTC13294_02029</name>
</gene>
<dbReference type="InterPro" id="IPR002942">
    <property type="entry name" value="S4_RNA-bd"/>
</dbReference>
<dbReference type="GO" id="GO:0005829">
    <property type="term" value="C:cytosol"/>
    <property type="evidence" value="ECO:0007669"/>
    <property type="project" value="UniProtKB-ARBA"/>
</dbReference>
<dbReference type="EC" id="5.4.99.-" evidence="8"/>
<keyword evidence="2" id="KW-0698">rRNA processing</keyword>
<dbReference type="InterPro" id="IPR050343">
    <property type="entry name" value="RsuA_PseudoU_synthase"/>
</dbReference>
<dbReference type="FunFam" id="3.30.70.580:FF:000009">
    <property type="entry name" value="Pseudouridine synthase"/>
    <property type="match status" value="1"/>
</dbReference>
<keyword evidence="11" id="KW-1185">Reference proteome</keyword>
<dbReference type="InterPro" id="IPR042092">
    <property type="entry name" value="PsdUridine_s_RsuA/RluB/E/F_cat"/>
</dbReference>
<sequence length="263" mass="30068">MKEPKERIQKWLAARGHGSRREIEGWIRAGRLKVNGKPAEIGQPVSGHERFSLDGRPLHVSPEQKTPRKILMYHKPPGEICTRHDPEGRPSVFDRLPKIRQGRWVSVGRLDLNTAGLLLFTNDGTLAHRLMHPSAEIPREYWVRVAGDVNENTLEALRHGIELDDGFARFDDIMPLQALHEDDSQYNRYFSVTLKEGRNREVRRLWEAVGCQVSRLKRIRFGNVALPKDLAQGRYRLLTPGETNALLEPIRPKKGPARTPGPR</sequence>
<evidence type="ECO:0000256" key="1">
    <source>
        <dbReference type="ARBA" id="ARBA00008348"/>
    </source>
</evidence>
<evidence type="ECO:0000313" key="11">
    <source>
        <dbReference type="Proteomes" id="UP000254572"/>
    </source>
</evidence>
<dbReference type="SUPFAM" id="SSF55120">
    <property type="entry name" value="Pseudouridine synthase"/>
    <property type="match status" value="1"/>
</dbReference>
<feature type="domain" description="RNA-binding S4" evidence="9">
    <location>
        <begin position="6"/>
        <end position="62"/>
    </location>
</feature>